<keyword evidence="1 6" id="KW-0378">Hydrolase</keyword>
<dbReference type="GO" id="GO:0019369">
    <property type="term" value="P:arachidonate metabolic process"/>
    <property type="evidence" value="ECO:0007669"/>
    <property type="project" value="TreeGrafter"/>
</dbReference>
<organism evidence="6 7">
    <name type="scientific">Akanthomyces lecanii RCEF 1005</name>
    <dbReference type="NCBI Taxonomy" id="1081108"/>
    <lineage>
        <taxon>Eukaryota</taxon>
        <taxon>Fungi</taxon>
        <taxon>Dikarya</taxon>
        <taxon>Ascomycota</taxon>
        <taxon>Pezizomycotina</taxon>
        <taxon>Sordariomycetes</taxon>
        <taxon>Hypocreomycetidae</taxon>
        <taxon>Hypocreales</taxon>
        <taxon>Cordycipitaceae</taxon>
        <taxon>Akanthomyces</taxon>
        <taxon>Cordyceps confragosa</taxon>
    </lineage>
</organism>
<dbReference type="GO" id="GO:0046486">
    <property type="term" value="P:glycerolipid metabolic process"/>
    <property type="evidence" value="ECO:0007669"/>
    <property type="project" value="UniProtKB-ARBA"/>
</dbReference>
<dbReference type="STRING" id="1081108.A0A168H4B6"/>
<keyword evidence="3" id="KW-0443">Lipid metabolism</keyword>
<dbReference type="Proteomes" id="UP000076881">
    <property type="component" value="Unassembled WGS sequence"/>
</dbReference>
<dbReference type="InterPro" id="IPR002641">
    <property type="entry name" value="PNPLA_dom"/>
</dbReference>
<dbReference type="AlphaFoldDB" id="A0A168H4B6"/>
<keyword evidence="2" id="KW-0442">Lipid degradation</keyword>
<dbReference type="SUPFAM" id="SSF52540">
    <property type="entry name" value="P-loop containing nucleoside triphosphate hydrolases"/>
    <property type="match status" value="1"/>
</dbReference>
<comment type="caution">
    <text evidence="6">The sequence shown here is derived from an EMBL/GenBank/DDBJ whole genome shotgun (WGS) entry which is preliminary data.</text>
</comment>
<dbReference type="GO" id="GO:0047499">
    <property type="term" value="F:calcium-independent phospholipase A2 activity"/>
    <property type="evidence" value="ECO:0007669"/>
    <property type="project" value="TreeGrafter"/>
</dbReference>
<dbReference type="OrthoDB" id="4870159at2759"/>
<dbReference type="InterPro" id="IPR002182">
    <property type="entry name" value="NB-ARC"/>
</dbReference>
<evidence type="ECO:0000256" key="4">
    <source>
        <dbReference type="PROSITE-ProRule" id="PRU01161"/>
    </source>
</evidence>
<dbReference type="Gene3D" id="3.40.50.300">
    <property type="entry name" value="P-loop containing nucleotide triphosphate hydrolases"/>
    <property type="match status" value="1"/>
</dbReference>
<dbReference type="Pfam" id="PF01734">
    <property type="entry name" value="Patatin"/>
    <property type="match status" value="1"/>
</dbReference>
<dbReference type="GO" id="GO:0016042">
    <property type="term" value="P:lipid catabolic process"/>
    <property type="evidence" value="ECO:0007669"/>
    <property type="project" value="UniProtKB-KW"/>
</dbReference>
<dbReference type="InterPro" id="IPR016035">
    <property type="entry name" value="Acyl_Trfase/lysoPLipase"/>
</dbReference>
<comment type="caution">
    <text evidence="4">Lacks conserved residue(s) required for the propagation of feature annotation.</text>
</comment>
<evidence type="ECO:0000313" key="6">
    <source>
        <dbReference type="EMBL" id="OAA77290.1"/>
    </source>
</evidence>
<dbReference type="GO" id="GO:0043531">
    <property type="term" value="F:ADP binding"/>
    <property type="evidence" value="ECO:0007669"/>
    <property type="project" value="InterPro"/>
</dbReference>
<sequence length="686" mass="76439">MEHTTTGDPSPVDREGLCLLSLDGGGVRGLSTLFILRNIMARLNCARKEAGLPLVKPCEIFDLIGGTGTGGLIAIMLGRLEMDVEKCISTYIDLMKSVFGKKLRRKSISLRGKIKPQFDSKRLRSAVERVISDNGASPEDPFNNEHSRGCKVFVCATAKETKDITRLKSYNLPGKKSMQITILDAALATSAATSFFDPVHIGARQFVGGVLGANNPVEHVEREASDIWCADTAKLMPLVKCFISVGTGRPGRTAIEYNLRKLVSKTLVPMAIETEQTEARFIARWRRQHDSKRYFRFSVEHGLAGVGFEEYKKHGTIKAITEVYLSHTALLMSVRDCVLNLKQKQNGTPTTFASVIQEYPIRLTSKQTNSHELCWTVPFQRNPRFVGRASLLEKLDTALFAKESPSKVSLFGLGGVGKTQVAIELAYRTRAKHSLCSIIWISTNNTERLRQAYIEAAEQLGIAVKDDKTDVKRLVQRHLSHDSAGQWLLIYDNADDLDMWIPRAGSQNSQPGLLEYVPQSKQGCVVFTTRSRKIALRLSPDGLREKVPQMDDKTALQLLSDRLNREVPERHEEGHALIKKLCHLPLAIVQAAAYIDANQSSCAEYLDLLDEKEEDVVKLLSENFGDEGGYHTFKDPVASTWLISFKQMQQSDPVAFEYLSIMSCFDSKDIPQSLLPPNKSPDNDIP</sequence>
<evidence type="ECO:0000256" key="2">
    <source>
        <dbReference type="ARBA" id="ARBA00022963"/>
    </source>
</evidence>
<dbReference type="EMBL" id="AZHF01000003">
    <property type="protein sequence ID" value="OAA77290.1"/>
    <property type="molecule type" value="Genomic_DNA"/>
</dbReference>
<gene>
    <name evidence="6" type="ORF">LEL_04113</name>
</gene>
<proteinExistence type="predicted"/>
<reference evidence="6 7" key="1">
    <citation type="journal article" date="2016" name="Genome Biol. Evol.">
        <title>Divergent and convergent evolution of fungal pathogenicity.</title>
        <authorList>
            <person name="Shang Y."/>
            <person name="Xiao G."/>
            <person name="Zheng P."/>
            <person name="Cen K."/>
            <person name="Zhan S."/>
            <person name="Wang C."/>
        </authorList>
    </citation>
    <scope>NUCLEOTIDE SEQUENCE [LARGE SCALE GENOMIC DNA]</scope>
    <source>
        <strain evidence="6 7">RCEF 1005</strain>
    </source>
</reference>
<dbReference type="GO" id="GO:0016740">
    <property type="term" value="F:transferase activity"/>
    <property type="evidence" value="ECO:0007669"/>
    <property type="project" value="UniProtKB-KW"/>
</dbReference>
<name>A0A168H4B6_CORDF</name>
<dbReference type="PANTHER" id="PTHR24185:SF1">
    <property type="entry name" value="CALCIUM-INDEPENDENT PHOSPHOLIPASE A2-GAMMA"/>
    <property type="match status" value="1"/>
</dbReference>
<keyword evidence="6" id="KW-0808">Transferase</keyword>
<dbReference type="SUPFAM" id="SSF52151">
    <property type="entry name" value="FabD/lysophospholipase-like"/>
    <property type="match status" value="1"/>
</dbReference>
<accession>A0A168H4B6</accession>
<dbReference type="Gene3D" id="3.40.1090.10">
    <property type="entry name" value="Cytosolic phospholipase A2 catalytic domain"/>
    <property type="match status" value="1"/>
</dbReference>
<dbReference type="Pfam" id="PF00931">
    <property type="entry name" value="NB-ARC"/>
    <property type="match status" value="1"/>
</dbReference>
<evidence type="ECO:0000259" key="5">
    <source>
        <dbReference type="PROSITE" id="PS51635"/>
    </source>
</evidence>
<dbReference type="GO" id="GO:0016020">
    <property type="term" value="C:membrane"/>
    <property type="evidence" value="ECO:0007669"/>
    <property type="project" value="TreeGrafter"/>
</dbReference>
<feature type="short sequence motif" description="GXGXXG" evidence="4">
    <location>
        <begin position="24"/>
        <end position="29"/>
    </location>
</feature>
<dbReference type="InterPro" id="IPR027417">
    <property type="entry name" value="P-loop_NTPase"/>
</dbReference>
<protein>
    <submittedName>
        <fullName evidence="6">Acyl transferase/acyl hydrolase/lysophospholipase</fullName>
    </submittedName>
</protein>
<evidence type="ECO:0000256" key="3">
    <source>
        <dbReference type="ARBA" id="ARBA00023098"/>
    </source>
</evidence>
<keyword evidence="7" id="KW-1185">Reference proteome</keyword>
<evidence type="ECO:0000256" key="1">
    <source>
        <dbReference type="ARBA" id="ARBA00022801"/>
    </source>
</evidence>
<dbReference type="PROSITE" id="PS51635">
    <property type="entry name" value="PNPLA"/>
    <property type="match status" value="1"/>
</dbReference>
<evidence type="ECO:0000313" key="7">
    <source>
        <dbReference type="Proteomes" id="UP000076881"/>
    </source>
</evidence>
<dbReference type="PANTHER" id="PTHR24185">
    <property type="entry name" value="CALCIUM-INDEPENDENT PHOSPHOLIPASE A2-GAMMA"/>
    <property type="match status" value="1"/>
</dbReference>
<feature type="domain" description="PNPLA" evidence="5">
    <location>
        <begin position="20"/>
        <end position="221"/>
    </location>
</feature>